<comment type="caution">
    <text evidence="1">The sequence shown here is derived from an EMBL/GenBank/DDBJ whole genome shotgun (WGS) entry which is preliminary data.</text>
</comment>
<dbReference type="InterPro" id="IPR036597">
    <property type="entry name" value="Fido-like_dom_sf"/>
</dbReference>
<organism evidence="1">
    <name type="scientific">Caldilineaceae bacterium SB0662_bin_9</name>
    <dbReference type="NCBI Taxonomy" id="2605258"/>
    <lineage>
        <taxon>Bacteria</taxon>
        <taxon>Bacillati</taxon>
        <taxon>Chloroflexota</taxon>
        <taxon>Caldilineae</taxon>
        <taxon>Caldilineales</taxon>
        <taxon>Caldilineaceae</taxon>
    </lineage>
</organism>
<accession>A0A6B1DQL0</accession>
<proteinExistence type="predicted"/>
<gene>
    <name evidence="1" type="ORF">F4Y08_04080</name>
</gene>
<name>A0A6B1DQL0_9CHLR</name>
<evidence type="ECO:0000313" key="1">
    <source>
        <dbReference type="EMBL" id="MYD89507.1"/>
    </source>
</evidence>
<protein>
    <submittedName>
        <fullName evidence="1">Uncharacterized protein</fullName>
    </submittedName>
</protein>
<dbReference type="AlphaFoldDB" id="A0A6B1DQL0"/>
<reference evidence="1" key="1">
    <citation type="submission" date="2019-09" db="EMBL/GenBank/DDBJ databases">
        <title>Characterisation of the sponge microbiome using genome-centric metagenomics.</title>
        <authorList>
            <person name="Engelberts J.P."/>
            <person name="Robbins S.J."/>
            <person name="De Goeij J.M."/>
            <person name="Aranda M."/>
            <person name="Bell S.C."/>
            <person name="Webster N.S."/>
        </authorList>
    </citation>
    <scope>NUCLEOTIDE SEQUENCE</scope>
    <source>
        <strain evidence="1">SB0662_bin_9</strain>
    </source>
</reference>
<sequence>MRTPRDSESFTRKAYNGRTGRMLLNWHLWRAGWYPISVHRRDRDRYLAAMDRVDVSDLAVLTDVLIKS</sequence>
<dbReference type="Gene3D" id="1.10.3290.10">
    <property type="entry name" value="Fido-like domain"/>
    <property type="match status" value="1"/>
</dbReference>
<dbReference type="SUPFAM" id="SSF140931">
    <property type="entry name" value="Fic-like"/>
    <property type="match status" value="1"/>
</dbReference>
<dbReference type="EMBL" id="VXPY01000025">
    <property type="protein sequence ID" value="MYD89507.1"/>
    <property type="molecule type" value="Genomic_DNA"/>
</dbReference>